<keyword evidence="3" id="KW-0812">Transmembrane</keyword>
<feature type="transmembrane region" description="Helical" evidence="3">
    <location>
        <begin position="155"/>
        <end position="172"/>
    </location>
</feature>
<feature type="repeat" description="NHL" evidence="2">
    <location>
        <begin position="949"/>
        <end position="988"/>
    </location>
</feature>
<dbReference type="InterPro" id="IPR038731">
    <property type="entry name" value="RgtA/B/C-like"/>
</dbReference>
<dbReference type="EMBL" id="LN890656">
    <property type="protein sequence ID" value="CUS05627.1"/>
    <property type="molecule type" value="Genomic_DNA"/>
</dbReference>
<keyword evidence="3" id="KW-0472">Membrane</keyword>
<feature type="transmembrane region" description="Helical" evidence="3">
    <location>
        <begin position="633"/>
        <end position="656"/>
    </location>
</feature>
<sequence length="1234" mass="136262">MTELTTPPAPESKTPDWLSRPLVAALSIDWEKAIYLAFMLIAIVTRFYGLGDRVVSHDESLHTQYSYQFYHGDGYVHSPLMHGPTLFHATALSYWLFGDSDFASRVPNAILGVILVLIPYFLRPWLGRRGALFASFMFLISPYITYYSRYIRHDIYLIVFAFIVFIATWRYIRERHNKYLWWFTIGLVLMFATMEASFIYVAIFGSFLVVRLLALLPGAPWLRELWPRLRMPLLIAVAGVVLVGVGVGAHRLLPDSAADAATATATSEGFAADPNATTTTSAAPASSTDALTRWVEIAGIVVFGLGLFLVVRAMRPHIDGYPEFDLIILYVTLVLPLASPLLVRVAGYNPVDYSINTCVLDGQETMNAVAVFTARLGNPTCISAFLSSAAMKPVAFLLAALLVSVLVGLWWDRRRWPPLALAYTVVFLFFFTAIFTNLNGWRTGAIGSLGYWLEQHGVQRGSQPPFYYLFVTPLYEFLPLIFALAGMVLWTQQRRINGVVWYWALFGLLAALAYSLANWYFNRDLAEEASRLPGLLAAGIILAGAAAYWFAVRRGQIVRRLELERGLRDLVDLPAFVGFVPALIWWTLLVWPAYSIAGEKMPWLSVHITTPMILLAGWYMGQRVESVASRELLSRRALVAVGLSALLIIVSAIALGPLLLGQIRLGSQEVELLKNVGRFLGGLLLAAGVAYLWWRVTRPLERHVRGVARTLAVFAVLAGLTIRFTFMSSFVNYDYTNEFMVYAHGAPATKSVVLAQLEELSMRLYGDKSIKVAYDSDVSWPMTWYLREYPNRVFFGDNPSQTLNDAPVVIVGNKNWTAADPYLANNYTANEYTFLWWPVEDYRRISWDAVFGLGQAPDQPRRGLLSADVRQALWDIFFHRDYQKYGEVFGGTYTAGEWPLRHDLRLYVRNDVVGNLWDYGVGGTSVALVDPYEAGQLAPSANVILNAAGIAGPGAGALSSPRNVAAGPDGLIYVADAGNHRIQVFDRDGTFVRGWGGFGAAPGQFNEPWGLAVGEEFVYVADTWNHRIQKFSLDGQLLGTFGASGSPAADDPTGGLGLFFGPRDVLLLADGRLLVTDTGNHRLQLLDADGTFLSVIGGFGNELGQFNEPVGLAAAPDGTVYVADTWNGRIQRFSPELFAVGEWPVEAWDSQSINNKPYLATDSEGRVYVSDPEGYRVLIFSPTGAYLNRFGQFGSDPAGLGLPNGLAVAADDTLWVADAGNHRVIGYPALFGGE</sequence>
<dbReference type="OrthoDB" id="134672at2"/>
<dbReference type="RefSeq" id="WP_095045017.1">
    <property type="nucleotide sequence ID" value="NZ_LN890656.1"/>
</dbReference>
<feature type="transmembrane region" description="Helical" evidence="3">
    <location>
        <begin position="603"/>
        <end position="621"/>
    </location>
</feature>
<dbReference type="NCBIfam" id="TIGR03663">
    <property type="entry name" value="flippase activity-associated protein Agl23"/>
    <property type="match status" value="1"/>
</dbReference>
<evidence type="ECO:0000256" key="3">
    <source>
        <dbReference type="SAM" id="Phobius"/>
    </source>
</evidence>
<evidence type="ECO:0000256" key="2">
    <source>
        <dbReference type="PROSITE-ProRule" id="PRU00504"/>
    </source>
</evidence>
<feature type="transmembrane region" description="Helical" evidence="3">
    <location>
        <begin position="394"/>
        <end position="411"/>
    </location>
</feature>
<dbReference type="SUPFAM" id="SSF101898">
    <property type="entry name" value="NHL repeat"/>
    <property type="match status" value="1"/>
</dbReference>
<dbReference type="InterPro" id="IPR019962">
    <property type="entry name" value="CHP03663"/>
</dbReference>
<accession>A0A170PJI6</accession>
<feature type="repeat" description="NHL" evidence="2">
    <location>
        <begin position="1093"/>
        <end position="1136"/>
    </location>
</feature>
<protein>
    <recommendedName>
        <fullName evidence="4">Glycosyltransferase RgtA/B/C/D-like domain-containing protein</fullName>
    </recommendedName>
</protein>
<dbReference type="PANTHER" id="PTHR41710:SF2">
    <property type="entry name" value="GLYCOSYL TRANSFERASE FAMILY 39_83 DOMAIN-CONTAINING PROTEIN"/>
    <property type="match status" value="1"/>
</dbReference>
<feature type="transmembrane region" description="Helical" evidence="3">
    <location>
        <begin position="418"/>
        <end position="438"/>
    </location>
</feature>
<dbReference type="PROSITE" id="PS51125">
    <property type="entry name" value="NHL"/>
    <property type="match status" value="5"/>
</dbReference>
<feature type="transmembrane region" description="Helical" evidence="3">
    <location>
        <begin position="500"/>
        <end position="521"/>
    </location>
</feature>
<feature type="transmembrane region" description="Helical" evidence="3">
    <location>
        <begin position="179"/>
        <end position="194"/>
    </location>
</feature>
<keyword evidence="1" id="KW-0677">Repeat</keyword>
<dbReference type="CDD" id="cd05819">
    <property type="entry name" value="NHL"/>
    <property type="match status" value="1"/>
</dbReference>
<dbReference type="Pfam" id="PF13231">
    <property type="entry name" value="PMT_2"/>
    <property type="match status" value="1"/>
</dbReference>
<dbReference type="AlphaFoldDB" id="A0A170PJI6"/>
<feature type="transmembrane region" description="Helical" evidence="3">
    <location>
        <begin position="33"/>
        <end position="51"/>
    </location>
</feature>
<proteinExistence type="predicted"/>
<dbReference type="Gene3D" id="2.120.10.30">
    <property type="entry name" value="TolB, C-terminal domain"/>
    <property type="match status" value="2"/>
</dbReference>
<feature type="repeat" description="NHL" evidence="2">
    <location>
        <begin position="996"/>
        <end position="1034"/>
    </location>
</feature>
<dbReference type="InterPro" id="IPR001258">
    <property type="entry name" value="NHL_repeat"/>
</dbReference>
<feature type="repeat" description="NHL" evidence="2">
    <location>
        <begin position="1187"/>
        <end position="1230"/>
    </location>
</feature>
<dbReference type="KEGG" id="pbf:CFX0092_B0093"/>
<feature type="transmembrane region" description="Helical" evidence="3">
    <location>
        <begin position="131"/>
        <end position="149"/>
    </location>
</feature>
<feature type="transmembrane region" description="Helical" evidence="3">
    <location>
        <begin position="326"/>
        <end position="346"/>
    </location>
</feature>
<feature type="transmembrane region" description="Helical" evidence="3">
    <location>
        <begin position="294"/>
        <end position="314"/>
    </location>
</feature>
<organism evidence="5 6">
    <name type="scientific">Candidatus Promineifilum breve</name>
    <dbReference type="NCBI Taxonomy" id="1806508"/>
    <lineage>
        <taxon>Bacteria</taxon>
        <taxon>Bacillati</taxon>
        <taxon>Chloroflexota</taxon>
        <taxon>Ardenticatenia</taxon>
        <taxon>Candidatus Promineifilales</taxon>
        <taxon>Candidatus Promineifilaceae</taxon>
        <taxon>Candidatus Promineifilum</taxon>
    </lineage>
</organism>
<keyword evidence="6" id="KW-1185">Reference proteome</keyword>
<feature type="transmembrane region" description="Helical" evidence="3">
    <location>
        <begin position="676"/>
        <end position="694"/>
    </location>
</feature>
<feature type="transmembrane region" description="Helical" evidence="3">
    <location>
        <begin position="233"/>
        <end position="253"/>
    </location>
</feature>
<feature type="transmembrane region" description="Helical" evidence="3">
    <location>
        <begin position="706"/>
        <end position="726"/>
    </location>
</feature>
<feature type="domain" description="Glycosyltransferase RgtA/B/C/D-like" evidence="4">
    <location>
        <begin position="82"/>
        <end position="237"/>
    </location>
</feature>
<evidence type="ECO:0000313" key="5">
    <source>
        <dbReference type="EMBL" id="CUS05627.1"/>
    </source>
</evidence>
<gene>
    <name evidence="5" type="ORF">CFX0092_B0093</name>
</gene>
<feature type="transmembrane region" description="Helical" evidence="3">
    <location>
        <begin position="466"/>
        <end position="488"/>
    </location>
</feature>
<name>A0A170PJI6_9CHLR</name>
<dbReference type="Proteomes" id="UP000215027">
    <property type="component" value="Chromosome II"/>
</dbReference>
<feature type="transmembrane region" description="Helical" evidence="3">
    <location>
        <begin position="102"/>
        <end position="122"/>
    </location>
</feature>
<evidence type="ECO:0000256" key="1">
    <source>
        <dbReference type="ARBA" id="ARBA00022737"/>
    </source>
</evidence>
<feature type="transmembrane region" description="Helical" evidence="3">
    <location>
        <begin position="200"/>
        <end position="221"/>
    </location>
</feature>
<evidence type="ECO:0000313" key="6">
    <source>
        <dbReference type="Proteomes" id="UP000215027"/>
    </source>
</evidence>
<feature type="transmembrane region" description="Helical" evidence="3">
    <location>
        <begin position="533"/>
        <end position="552"/>
    </location>
</feature>
<dbReference type="PANTHER" id="PTHR41710">
    <property type="entry name" value="GLYCOSYL TRANSFERASE, FAMILY 39"/>
    <property type="match status" value="1"/>
</dbReference>
<keyword evidence="3" id="KW-1133">Transmembrane helix</keyword>
<feature type="repeat" description="NHL" evidence="2">
    <location>
        <begin position="1059"/>
        <end position="1089"/>
    </location>
</feature>
<dbReference type="Pfam" id="PF01436">
    <property type="entry name" value="NHL"/>
    <property type="match status" value="4"/>
</dbReference>
<dbReference type="InterPro" id="IPR011042">
    <property type="entry name" value="6-blade_b-propeller_TolB-like"/>
</dbReference>
<feature type="transmembrane region" description="Helical" evidence="3">
    <location>
        <begin position="573"/>
        <end position="597"/>
    </location>
</feature>
<reference evidence="5" key="1">
    <citation type="submission" date="2016-01" db="EMBL/GenBank/DDBJ databases">
        <authorList>
            <person name="Mcilroy J.S."/>
            <person name="Karst M S."/>
            <person name="Albertsen M."/>
        </authorList>
    </citation>
    <scope>NUCLEOTIDE SEQUENCE</scope>
    <source>
        <strain evidence="5">Cfx-K</strain>
    </source>
</reference>
<evidence type="ECO:0000259" key="4">
    <source>
        <dbReference type="Pfam" id="PF13231"/>
    </source>
</evidence>